<dbReference type="RefSeq" id="WP_245234526.1">
    <property type="nucleotide sequence ID" value="NZ_JBIBDZ010000011.1"/>
</dbReference>
<evidence type="ECO:0008006" key="4">
    <source>
        <dbReference type="Google" id="ProtNLM"/>
    </source>
</evidence>
<dbReference type="Proteomes" id="UP001602370">
    <property type="component" value="Unassembled WGS sequence"/>
</dbReference>
<protein>
    <recommendedName>
        <fullName evidence="4">Transposase</fullName>
    </recommendedName>
</protein>
<proteinExistence type="predicted"/>
<reference evidence="2 3" key="1">
    <citation type="submission" date="2024-10" db="EMBL/GenBank/DDBJ databases">
        <title>The Natural Products Discovery Center: Release of the First 8490 Sequenced Strains for Exploring Actinobacteria Biosynthetic Diversity.</title>
        <authorList>
            <person name="Kalkreuter E."/>
            <person name="Kautsar S.A."/>
            <person name="Yang D."/>
            <person name="Bader C.D."/>
            <person name="Teijaro C.N."/>
            <person name="Fluegel L."/>
            <person name="Davis C.M."/>
            <person name="Simpson J.R."/>
            <person name="Lauterbach L."/>
            <person name="Steele A.D."/>
            <person name="Gui C."/>
            <person name="Meng S."/>
            <person name="Li G."/>
            <person name="Viehrig K."/>
            <person name="Ye F."/>
            <person name="Su P."/>
            <person name="Kiefer A.F."/>
            <person name="Nichols A."/>
            <person name="Cepeda A.J."/>
            <person name="Yan W."/>
            <person name="Fan B."/>
            <person name="Jiang Y."/>
            <person name="Adhikari A."/>
            <person name="Zheng C.-J."/>
            <person name="Schuster L."/>
            <person name="Cowan T.M."/>
            <person name="Smanski M.J."/>
            <person name="Chevrette M.G."/>
            <person name="De Carvalho L.P.S."/>
            <person name="Shen B."/>
        </authorList>
    </citation>
    <scope>NUCLEOTIDE SEQUENCE [LARGE SCALE GENOMIC DNA]</scope>
    <source>
        <strain evidence="2 3">NPDC012605</strain>
    </source>
</reference>
<sequence>MPGWLRGRGGQPEAYCHRVMLNAIRYLVDNGPKRRATPADFPCGTGSTRPSGAGATKIWSASSTTGSAAWSASGPGGTRSRARA</sequence>
<evidence type="ECO:0000256" key="1">
    <source>
        <dbReference type="SAM" id="MobiDB-lite"/>
    </source>
</evidence>
<accession>A0ABW6XYQ9</accession>
<keyword evidence="3" id="KW-1185">Reference proteome</keyword>
<organism evidence="2 3">
    <name type="scientific">Streptomyces flavochromogenes</name>
    <dbReference type="NCBI Taxonomy" id="68199"/>
    <lineage>
        <taxon>Bacteria</taxon>
        <taxon>Bacillati</taxon>
        <taxon>Actinomycetota</taxon>
        <taxon>Actinomycetes</taxon>
        <taxon>Kitasatosporales</taxon>
        <taxon>Streptomycetaceae</taxon>
        <taxon>Streptomyces</taxon>
    </lineage>
</organism>
<dbReference type="EMBL" id="JBIBDZ010000011">
    <property type="protein sequence ID" value="MFF5922667.1"/>
    <property type="molecule type" value="Genomic_DNA"/>
</dbReference>
<name>A0ABW6XYQ9_9ACTN</name>
<feature type="compositionally biased region" description="Low complexity" evidence="1">
    <location>
        <begin position="59"/>
        <end position="73"/>
    </location>
</feature>
<comment type="caution">
    <text evidence="2">The sequence shown here is derived from an EMBL/GenBank/DDBJ whole genome shotgun (WGS) entry which is preliminary data.</text>
</comment>
<gene>
    <name evidence="2" type="ORF">ACFY8C_30705</name>
</gene>
<evidence type="ECO:0000313" key="2">
    <source>
        <dbReference type="EMBL" id="MFF5922667.1"/>
    </source>
</evidence>
<evidence type="ECO:0000313" key="3">
    <source>
        <dbReference type="Proteomes" id="UP001602370"/>
    </source>
</evidence>
<feature type="region of interest" description="Disordered" evidence="1">
    <location>
        <begin position="32"/>
        <end position="84"/>
    </location>
</feature>